<dbReference type="Proteomes" id="UP000176244">
    <property type="component" value="Unassembled WGS sequence"/>
</dbReference>
<dbReference type="OrthoDB" id="1778390at2"/>
<name>A0A1F2PF27_9FIRM</name>
<gene>
    <name evidence="2" type="ORF">ACWI_25250</name>
</gene>
<dbReference type="Pfam" id="PF07963">
    <property type="entry name" value="N_methyl"/>
    <property type="match status" value="1"/>
</dbReference>
<comment type="caution">
    <text evidence="2">The sequence shown here is derived from an EMBL/GenBank/DDBJ whole genome shotgun (WGS) entry which is preliminary data.</text>
</comment>
<dbReference type="STRING" id="52694.ACWI_25250"/>
<keyword evidence="1" id="KW-0812">Transmembrane</keyword>
<proteinExistence type="predicted"/>
<keyword evidence="1" id="KW-0472">Membrane</keyword>
<reference evidence="2 3" key="1">
    <citation type="submission" date="2015-09" db="EMBL/GenBank/DDBJ databases">
        <title>Genome sequence of Acetobacterium wieringae DSM 1911.</title>
        <authorList>
            <person name="Poehlein A."/>
            <person name="Bengelsdorf F.R."/>
            <person name="Schiel-Bengelsdorf B."/>
            <person name="Duerre P."/>
            <person name="Daniel R."/>
        </authorList>
    </citation>
    <scope>NUCLEOTIDE SEQUENCE [LARGE SCALE GENOMIC DNA]</scope>
    <source>
        <strain evidence="2 3">DSM 1911</strain>
    </source>
</reference>
<dbReference type="EMBL" id="LKEU01000035">
    <property type="protein sequence ID" value="OFV69883.1"/>
    <property type="molecule type" value="Genomic_DNA"/>
</dbReference>
<dbReference type="NCBIfam" id="TIGR02532">
    <property type="entry name" value="IV_pilin_GFxxxE"/>
    <property type="match status" value="1"/>
</dbReference>
<organism evidence="2 3">
    <name type="scientific">Acetobacterium wieringae</name>
    <dbReference type="NCBI Taxonomy" id="52694"/>
    <lineage>
        <taxon>Bacteria</taxon>
        <taxon>Bacillati</taxon>
        <taxon>Bacillota</taxon>
        <taxon>Clostridia</taxon>
        <taxon>Eubacteriales</taxon>
        <taxon>Eubacteriaceae</taxon>
        <taxon>Acetobacterium</taxon>
    </lineage>
</organism>
<protein>
    <recommendedName>
        <fullName evidence="4">Prepilin-type N-terminal cleavage/methylation domain-containing protein</fullName>
    </recommendedName>
</protein>
<dbReference type="InterPro" id="IPR012902">
    <property type="entry name" value="N_methyl_site"/>
</dbReference>
<dbReference type="PROSITE" id="PS00409">
    <property type="entry name" value="PROKAR_NTER_METHYL"/>
    <property type="match status" value="1"/>
</dbReference>
<evidence type="ECO:0000313" key="2">
    <source>
        <dbReference type="EMBL" id="OFV69883.1"/>
    </source>
</evidence>
<keyword evidence="1" id="KW-1133">Transmembrane helix</keyword>
<dbReference type="RefSeq" id="WP_070371799.1">
    <property type="nucleotide sequence ID" value="NZ_JAYFRG010000041.1"/>
</dbReference>
<evidence type="ECO:0000256" key="1">
    <source>
        <dbReference type="SAM" id="Phobius"/>
    </source>
</evidence>
<dbReference type="AlphaFoldDB" id="A0A1F2PF27"/>
<feature type="transmembrane region" description="Helical" evidence="1">
    <location>
        <begin position="12"/>
        <end position="38"/>
    </location>
</feature>
<sequence length="167" mass="19387">MSNHKSENDRGFSLIEVLTALMVISLVLGMLLSGLIYINTISNQAKINQELYYNERYIALYFQKQVLKSEKIYYKNNRIYLQDLESPDLYYNYYLYSNGFLRRYKVFKNGLTPIGSGGNSQFLNHIQSFSLSLGSNQEIIVRYSLAIEGAVYYRETVISHGRVVEFV</sequence>
<evidence type="ECO:0000313" key="3">
    <source>
        <dbReference type="Proteomes" id="UP000176244"/>
    </source>
</evidence>
<evidence type="ECO:0008006" key="4">
    <source>
        <dbReference type="Google" id="ProtNLM"/>
    </source>
</evidence>
<accession>A0A1F2PF27</accession>